<evidence type="ECO:0000313" key="21">
    <source>
        <dbReference type="Proteomes" id="UP000677515"/>
    </source>
</evidence>
<reference evidence="20 21" key="1">
    <citation type="submission" date="2021-01" db="EMBL/GenBank/DDBJ databases">
        <title>Complete genome sequence of Erwinia rhapontici MAFF 311153.</title>
        <authorList>
            <person name="Morohoshi T."/>
            <person name="Someya N."/>
        </authorList>
    </citation>
    <scope>NUCLEOTIDE SEQUENCE [LARGE SCALE GENOMIC DNA]</scope>
    <source>
        <strain evidence="20 21">MAFF 311153</strain>
    </source>
</reference>
<evidence type="ECO:0000256" key="13">
    <source>
        <dbReference type="ARBA" id="ARBA00023027"/>
    </source>
</evidence>
<feature type="site" description="Influences the redox potential of the prosthetic heme and FAD groups" evidence="17">
    <location>
        <position position="386"/>
    </location>
</feature>
<dbReference type="PANTHER" id="PTHR43396">
    <property type="entry name" value="FLAVOHEMOPROTEIN"/>
    <property type="match status" value="1"/>
</dbReference>
<comment type="domain">
    <text evidence="17">Consists of two distinct domains; an N-terminal heme-containing oxygen-binding domain and a C-terminal reductase domain with binding sites for FAD and NAD(P)H.</text>
</comment>
<dbReference type="InterPro" id="IPR008333">
    <property type="entry name" value="Cbr1-like_FAD-bd_dom"/>
</dbReference>
<dbReference type="InterPro" id="IPR039261">
    <property type="entry name" value="FNR_nucleotide-bd"/>
</dbReference>
<feature type="active site" description="Charge relay system" evidence="17">
    <location>
        <position position="135"/>
    </location>
</feature>
<evidence type="ECO:0000256" key="8">
    <source>
        <dbReference type="ARBA" id="ARBA00022723"/>
    </source>
</evidence>
<keyword evidence="13 17" id="KW-0520">NAD</keyword>
<keyword evidence="21" id="KW-1185">Reference proteome</keyword>
<evidence type="ECO:0000256" key="9">
    <source>
        <dbReference type="ARBA" id="ARBA00022827"/>
    </source>
</evidence>
<keyword evidence="11 17" id="KW-0560">Oxidoreductase</keyword>
<evidence type="ECO:0000256" key="14">
    <source>
        <dbReference type="ARBA" id="ARBA00025094"/>
    </source>
</evidence>
<name>A0ABM7N3R2_ERWRD</name>
<keyword evidence="5 17" id="KW-0349">Heme</keyword>
<comment type="cofactor">
    <cofactor evidence="17">
        <name>FAD</name>
        <dbReference type="ChEBI" id="CHEBI:57692"/>
    </cofactor>
    <text evidence="17">Binds 1 FAD per subunit.</text>
</comment>
<dbReference type="Gene3D" id="2.40.30.10">
    <property type="entry name" value="Translation factors"/>
    <property type="match status" value="1"/>
</dbReference>
<evidence type="ECO:0000259" key="18">
    <source>
        <dbReference type="PROSITE" id="PS01033"/>
    </source>
</evidence>
<feature type="active site" description="Charge relay system" evidence="17">
    <location>
        <position position="95"/>
    </location>
</feature>
<protein>
    <recommendedName>
        <fullName evidence="17">Flavohemoprotein</fullName>
    </recommendedName>
    <alternativeName>
        <fullName evidence="17">Flavohemoglobin</fullName>
    </alternativeName>
    <alternativeName>
        <fullName evidence="17">Hemoglobin-like protein</fullName>
    </alternativeName>
    <alternativeName>
        <fullName evidence="17">Nitric oxide dioxygenase</fullName>
        <shortName evidence="17">NO oxygenase</shortName>
        <shortName evidence="17">NOD</shortName>
        <ecNumber evidence="17">1.14.12.17</ecNumber>
    </alternativeName>
</protein>
<dbReference type="Gene3D" id="3.40.50.80">
    <property type="entry name" value="Nucleotide-binding domain of ferredoxin-NADP reductase (FNR) module"/>
    <property type="match status" value="1"/>
</dbReference>
<dbReference type="InterPro" id="IPR017927">
    <property type="entry name" value="FAD-bd_FR_type"/>
</dbReference>
<dbReference type="Proteomes" id="UP000677515">
    <property type="component" value="Chromosome"/>
</dbReference>
<keyword evidence="6 17" id="KW-0561">Oxygen transport</keyword>
<dbReference type="Gene3D" id="1.10.490.10">
    <property type="entry name" value="Globins"/>
    <property type="match status" value="1"/>
</dbReference>
<dbReference type="EC" id="1.14.12.17" evidence="17"/>
<dbReference type="SUPFAM" id="SSF46458">
    <property type="entry name" value="Globin-like"/>
    <property type="match status" value="1"/>
</dbReference>
<evidence type="ECO:0000256" key="7">
    <source>
        <dbReference type="ARBA" id="ARBA00022630"/>
    </source>
</evidence>
<dbReference type="CDD" id="cd14776">
    <property type="entry name" value="HmpEc-globin-like"/>
    <property type="match status" value="1"/>
</dbReference>
<dbReference type="PANTHER" id="PTHR43396:SF3">
    <property type="entry name" value="FLAVOHEMOPROTEIN"/>
    <property type="match status" value="1"/>
</dbReference>
<dbReference type="InterPro" id="IPR009050">
    <property type="entry name" value="Globin-like_sf"/>
</dbReference>
<proteinExistence type="inferred from homology"/>
<dbReference type="PROSITE" id="PS51384">
    <property type="entry name" value="FAD_FR"/>
    <property type="match status" value="1"/>
</dbReference>
<evidence type="ECO:0000256" key="2">
    <source>
        <dbReference type="ARBA" id="ARBA00008414"/>
    </source>
</evidence>
<feature type="domain" description="FAD-binding FR-type" evidence="19">
    <location>
        <begin position="151"/>
        <end position="255"/>
    </location>
</feature>
<evidence type="ECO:0000259" key="19">
    <source>
        <dbReference type="PROSITE" id="PS51384"/>
    </source>
</evidence>
<feature type="binding site" evidence="17">
    <location>
        <begin position="205"/>
        <end position="208"/>
    </location>
    <ligand>
        <name>FAD</name>
        <dbReference type="ChEBI" id="CHEBI:57692"/>
    </ligand>
</feature>
<feature type="binding site" evidence="17">
    <location>
        <begin position="268"/>
        <end position="273"/>
    </location>
    <ligand>
        <name>NADP(+)</name>
        <dbReference type="ChEBI" id="CHEBI:58349"/>
    </ligand>
</feature>
<comment type="similarity">
    <text evidence="2 17">Belongs to the globin family. Two-domain flavohemoproteins subfamily.</text>
</comment>
<dbReference type="InterPro" id="IPR001433">
    <property type="entry name" value="OxRdtase_FAD/NAD-bd"/>
</dbReference>
<comment type="cofactor">
    <cofactor evidence="17">
        <name>heme b</name>
        <dbReference type="ChEBI" id="CHEBI:60344"/>
    </cofactor>
    <text evidence="17">Binds 1 heme b (iron(II)-protoporphyrin IX) group per subunit.</text>
</comment>
<keyword evidence="10 17" id="KW-0521">NADP</keyword>
<evidence type="ECO:0000256" key="16">
    <source>
        <dbReference type="ARBA" id="ARBA00049433"/>
    </source>
</evidence>
<feature type="binding site" description="proximal binding residue" evidence="17">
    <location>
        <position position="85"/>
    </location>
    <ligand>
        <name>heme b</name>
        <dbReference type="ChEBI" id="CHEBI:60344"/>
    </ligand>
    <ligandPart>
        <name>Fe</name>
        <dbReference type="ChEBI" id="CHEBI:18248"/>
    </ligandPart>
</feature>
<feature type="binding site" evidence="17">
    <location>
        <position position="189"/>
    </location>
    <ligand>
        <name>FAD</name>
        <dbReference type="ChEBI" id="CHEBI:57692"/>
    </ligand>
</feature>
<dbReference type="EMBL" id="AP024329">
    <property type="protein sequence ID" value="BCQ36123.1"/>
    <property type="molecule type" value="Genomic_DNA"/>
</dbReference>
<feature type="region of interest" description="Reductase" evidence="17">
    <location>
        <begin position="147"/>
        <end position="394"/>
    </location>
</feature>
<evidence type="ECO:0000256" key="6">
    <source>
        <dbReference type="ARBA" id="ARBA00022621"/>
    </source>
</evidence>
<keyword evidence="8 17" id="KW-0479">Metal-binding</keyword>
<evidence type="ECO:0000313" key="20">
    <source>
        <dbReference type="EMBL" id="BCQ36123.1"/>
    </source>
</evidence>
<keyword evidence="4 17" id="KW-0216">Detoxification</keyword>
<evidence type="ECO:0000256" key="11">
    <source>
        <dbReference type="ARBA" id="ARBA00023002"/>
    </source>
</evidence>
<evidence type="ECO:0000256" key="1">
    <source>
        <dbReference type="ARBA" id="ARBA00006401"/>
    </source>
</evidence>
<feature type="binding site" evidence="17">
    <location>
        <begin position="387"/>
        <end position="390"/>
    </location>
    <ligand>
        <name>FAD</name>
        <dbReference type="ChEBI" id="CHEBI:57692"/>
    </ligand>
</feature>
<sequence length="394" mass="43856">MLDSQTIAIVKSTIPAVAALGPRLTSHFYQRMFAHNPELKDIFNMSNQSTGNQPEALFNAICAYASNLDNLAALGPAVEKIAQKHTSFAIRPDHYPIVGEHLLASIDEMLHPGEEVLAAWGKAYGVLAGIFVQREEQIYEETEEKVGGWRGGHREFVISEIVPQSSVIKSFILTPVDGQPVADYKAGQYLAVWVKDPGFENQEIRQYSLTRTPNGRDYRIAVRHDEGGVMSSWLHQQQPGQRVHLAPPAGDFFLDITAETPVTLMSGGVGLTPMLAMLNQLAKDKHPATVQWLHATENGATHAFAEEVTALGAQLPQFWQHIWYNHPQAQDEGKYHQRGLMNLLPLESRVSDPAMHYYLCGPLAFMEAEEKGLLELGVKKEHIHYEVFGPHKAL</sequence>
<dbReference type="InterPro" id="IPR000971">
    <property type="entry name" value="Globin"/>
</dbReference>
<dbReference type="PROSITE" id="PS01033">
    <property type="entry name" value="GLOBIN"/>
    <property type="match status" value="1"/>
</dbReference>
<keyword evidence="3 17" id="KW-0813">Transport</keyword>
<dbReference type="Pfam" id="PF00175">
    <property type="entry name" value="NAD_binding_1"/>
    <property type="match status" value="1"/>
</dbReference>
<evidence type="ECO:0000256" key="10">
    <source>
        <dbReference type="ARBA" id="ARBA00022857"/>
    </source>
</evidence>
<dbReference type="SUPFAM" id="SSF63380">
    <property type="entry name" value="Riboflavin synthase domain-like"/>
    <property type="match status" value="1"/>
</dbReference>
<keyword evidence="12 17" id="KW-0408">Iron</keyword>
<evidence type="ECO:0000256" key="17">
    <source>
        <dbReference type="HAMAP-Rule" id="MF_01252"/>
    </source>
</evidence>
<evidence type="ECO:0000256" key="3">
    <source>
        <dbReference type="ARBA" id="ARBA00022448"/>
    </source>
</evidence>
<feature type="site" description="Involved in heme-bound ligand stabilization and O-O bond activation" evidence="17">
    <location>
        <position position="29"/>
    </location>
</feature>
<evidence type="ECO:0000256" key="4">
    <source>
        <dbReference type="ARBA" id="ARBA00022575"/>
    </source>
</evidence>
<dbReference type="SUPFAM" id="SSF52343">
    <property type="entry name" value="Ferredoxin reductase-like, C-terminal NADP-linked domain"/>
    <property type="match status" value="1"/>
</dbReference>
<keyword evidence="9 17" id="KW-0274">FAD</keyword>
<comment type="similarity">
    <text evidence="1 17">In the C-terminal section; belongs to the flavoprotein pyridine nucleotide cytochrome reductase family.</text>
</comment>
<dbReference type="HAMAP" id="MF_01252">
    <property type="entry name" value="Hmp"/>
    <property type="match status" value="1"/>
</dbReference>
<evidence type="ECO:0000256" key="15">
    <source>
        <dbReference type="ARBA" id="ARBA00048649"/>
    </source>
</evidence>
<comment type="catalytic activity">
    <reaction evidence="15 17">
        <text>2 nitric oxide + NADH + 2 O2 = 2 nitrate + NAD(+) + H(+)</text>
        <dbReference type="Rhea" id="RHEA:19469"/>
        <dbReference type="ChEBI" id="CHEBI:15378"/>
        <dbReference type="ChEBI" id="CHEBI:15379"/>
        <dbReference type="ChEBI" id="CHEBI:16480"/>
        <dbReference type="ChEBI" id="CHEBI:17632"/>
        <dbReference type="ChEBI" id="CHEBI:57540"/>
        <dbReference type="ChEBI" id="CHEBI:57945"/>
        <dbReference type="EC" id="1.14.12.17"/>
    </reaction>
</comment>
<comment type="function">
    <text evidence="14 17">Is involved in NO detoxification in an aerobic process, termed nitric oxide dioxygenase (NOD) reaction that utilizes O(2) and NAD(P)H to convert NO to nitrate, which protects the bacterium from various noxious nitrogen compounds. Therefore, plays a central role in the inducible response to nitrosative stress.</text>
</comment>
<gene>
    <name evidence="17 20" type="primary">hmp</name>
    <name evidence="20" type="ORF">ERHA53_34660</name>
</gene>
<evidence type="ECO:0000256" key="5">
    <source>
        <dbReference type="ARBA" id="ARBA00022617"/>
    </source>
</evidence>
<dbReference type="InterPro" id="IPR017938">
    <property type="entry name" value="Riboflavin_synthase-like_b-brl"/>
</dbReference>
<dbReference type="InterPro" id="IPR023950">
    <property type="entry name" value="Hmp"/>
</dbReference>
<dbReference type="Pfam" id="PF00970">
    <property type="entry name" value="FAD_binding_6"/>
    <property type="match status" value="1"/>
</dbReference>
<keyword evidence="7 17" id="KW-0285">Flavoprotein</keyword>
<dbReference type="CDD" id="cd06184">
    <property type="entry name" value="flavohem_like_fad_nad_binding"/>
    <property type="match status" value="1"/>
</dbReference>
<dbReference type="Pfam" id="PF00042">
    <property type="entry name" value="Globin"/>
    <property type="match status" value="1"/>
</dbReference>
<dbReference type="PRINTS" id="PR00410">
    <property type="entry name" value="PHEHYDRXLASE"/>
</dbReference>
<dbReference type="GeneID" id="99867766"/>
<feature type="site" description="Influences the redox potential of the prosthetic heme and FAD groups" evidence="17">
    <location>
        <position position="84"/>
    </location>
</feature>
<feature type="domain" description="Globin" evidence="18">
    <location>
        <begin position="1"/>
        <end position="136"/>
    </location>
</feature>
<dbReference type="RefSeq" id="WP_133845849.1">
    <property type="nucleotide sequence ID" value="NZ_AP024329.1"/>
</dbReference>
<accession>A0ABM7N3R2</accession>
<comment type="catalytic activity">
    <reaction evidence="16 17">
        <text>2 nitric oxide + NADPH + 2 O2 = 2 nitrate + NADP(+) + H(+)</text>
        <dbReference type="Rhea" id="RHEA:19465"/>
        <dbReference type="ChEBI" id="CHEBI:15378"/>
        <dbReference type="ChEBI" id="CHEBI:15379"/>
        <dbReference type="ChEBI" id="CHEBI:16480"/>
        <dbReference type="ChEBI" id="CHEBI:17632"/>
        <dbReference type="ChEBI" id="CHEBI:57783"/>
        <dbReference type="ChEBI" id="CHEBI:58349"/>
        <dbReference type="EC" id="1.14.12.17"/>
    </reaction>
</comment>
<evidence type="ECO:0000256" key="12">
    <source>
        <dbReference type="ARBA" id="ARBA00023004"/>
    </source>
</evidence>
<dbReference type="InterPro" id="IPR012292">
    <property type="entry name" value="Globin/Proto"/>
</dbReference>
<organism evidence="20 21">
    <name type="scientific">Erwinia rhapontici</name>
    <name type="common">Pectobacterium rhapontici</name>
    <dbReference type="NCBI Taxonomy" id="55212"/>
    <lineage>
        <taxon>Bacteria</taxon>
        <taxon>Pseudomonadati</taxon>
        <taxon>Pseudomonadota</taxon>
        <taxon>Gammaproteobacteria</taxon>
        <taxon>Enterobacterales</taxon>
        <taxon>Erwiniaceae</taxon>
        <taxon>Erwinia</taxon>
    </lineage>
</organism>
<dbReference type="NCBIfam" id="NF009805">
    <property type="entry name" value="PRK13289.1"/>
    <property type="match status" value="1"/>
</dbReference>